<reference evidence="2 3" key="1">
    <citation type="submission" date="2021-08" db="EMBL/GenBank/DDBJ databases">
        <title>Comparative Genomics Analysis of the Genus Qipengyuania Reveals Extensive Genetic Diversity and Metabolic Versatility, Including the Description of Fifteen Novel Species.</title>
        <authorList>
            <person name="Liu Y."/>
        </authorList>
    </citation>
    <scope>NUCLEOTIDE SEQUENCE [LARGE SCALE GENOMIC DNA]</scope>
    <source>
        <strain evidence="2 3">YG27</strain>
    </source>
</reference>
<dbReference type="Gene3D" id="3.30.70.100">
    <property type="match status" value="1"/>
</dbReference>
<sequence>MTTCIIEYRIDPYKHAEFERYAHNWATAIPRCGAELLGYFLAEEGTRSRAFGIYSIADLAAYEAYRKQLKDDPVGKENFEFAQRDRFILSEERAFYRAIGGSASA</sequence>
<dbReference type="SUPFAM" id="SSF54909">
    <property type="entry name" value="Dimeric alpha+beta barrel"/>
    <property type="match status" value="1"/>
</dbReference>
<dbReference type="InterPro" id="IPR012577">
    <property type="entry name" value="NIPSNAP"/>
</dbReference>
<dbReference type="Pfam" id="PF07978">
    <property type="entry name" value="NIPSNAP"/>
    <property type="match status" value="1"/>
</dbReference>
<evidence type="ECO:0000313" key="3">
    <source>
        <dbReference type="Proteomes" id="UP000782554"/>
    </source>
</evidence>
<proteinExistence type="predicted"/>
<dbReference type="EMBL" id="JAIGNU010000001">
    <property type="protein sequence ID" value="MBX7500207.1"/>
    <property type="molecule type" value="Genomic_DNA"/>
</dbReference>
<evidence type="ECO:0000313" key="2">
    <source>
        <dbReference type="EMBL" id="MBX7500207.1"/>
    </source>
</evidence>
<feature type="domain" description="NIPSNAP" evidence="1">
    <location>
        <begin position="5"/>
        <end position="98"/>
    </location>
</feature>
<dbReference type="InterPro" id="IPR011008">
    <property type="entry name" value="Dimeric_a/b-barrel"/>
</dbReference>
<dbReference type="Proteomes" id="UP000782554">
    <property type="component" value="Unassembled WGS sequence"/>
</dbReference>
<keyword evidence="3" id="KW-1185">Reference proteome</keyword>
<organism evidence="2 3">
    <name type="scientific">Qipengyuania mesophila</name>
    <dbReference type="NCBI Taxonomy" id="2867246"/>
    <lineage>
        <taxon>Bacteria</taxon>
        <taxon>Pseudomonadati</taxon>
        <taxon>Pseudomonadota</taxon>
        <taxon>Alphaproteobacteria</taxon>
        <taxon>Sphingomonadales</taxon>
        <taxon>Erythrobacteraceae</taxon>
        <taxon>Qipengyuania</taxon>
    </lineage>
</organism>
<dbReference type="RefSeq" id="WP_221600306.1">
    <property type="nucleotide sequence ID" value="NZ_JAIGNU010000001.1"/>
</dbReference>
<name>A0ABS7JRD7_9SPHN</name>
<gene>
    <name evidence="2" type="ORF">K3181_01960</name>
</gene>
<protein>
    <submittedName>
        <fullName evidence="2">NIPSNAP family protein</fullName>
    </submittedName>
</protein>
<comment type="caution">
    <text evidence="2">The sequence shown here is derived from an EMBL/GenBank/DDBJ whole genome shotgun (WGS) entry which is preliminary data.</text>
</comment>
<accession>A0ABS7JRD7</accession>
<evidence type="ECO:0000259" key="1">
    <source>
        <dbReference type="Pfam" id="PF07978"/>
    </source>
</evidence>